<reference evidence="1 2" key="1">
    <citation type="journal article" date="2022" name="Hortic Res">
        <title>A haplotype resolved chromosomal level avocado genome allows analysis of novel avocado genes.</title>
        <authorList>
            <person name="Nath O."/>
            <person name="Fletcher S.J."/>
            <person name="Hayward A."/>
            <person name="Shaw L.M."/>
            <person name="Masouleh A.K."/>
            <person name="Furtado A."/>
            <person name="Henry R.J."/>
            <person name="Mitter N."/>
        </authorList>
    </citation>
    <scope>NUCLEOTIDE SEQUENCE [LARGE SCALE GENOMIC DNA]</scope>
    <source>
        <strain evidence="2">cv. Hass</strain>
    </source>
</reference>
<sequence>MVDRQALSDRRLAFFSGDCRSPDTTLNLRRSNTNKSGNRRMSNVCCSSVGDLPSPEKNAKRQERDKRERKEEDREEGKALSAGLPITQLSPFGLSSTKGLSPSIGSLMSDVECQLELNENRCMLS</sequence>
<comment type="caution">
    <text evidence="1">The sequence shown here is derived from an EMBL/GenBank/DDBJ whole genome shotgun (WGS) entry which is preliminary data.</text>
</comment>
<dbReference type="EMBL" id="CM056820">
    <property type="protein sequence ID" value="KAJ8616193.1"/>
    <property type="molecule type" value="Genomic_DNA"/>
</dbReference>
<accession>A0ACC2K4Z4</accession>
<proteinExistence type="predicted"/>
<organism evidence="1 2">
    <name type="scientific">Persea americana</name>
    <name type="common">Avocado</name>
    <dbReference type="NCBI Taxonomy" id="3435"/>
    <lineage>
        <taxon>Eukaryota</taxon>
        <taxon>Viridiplantae</taxon>
        <taxon>Streptophyta</taxon>
        <taxon>Embryophyta</taxon>
        <taxon>Tracheophyta</taxon>
        <taxon>Spermatophyta</taxon>
        <taxon>Magnoliopsida</taxon>
        <taxon>Magnoliidae</taxon>
        <taxon>Laurales</taxon>
        <taxon>Lauraceae</taxon>
        <taxon>Persea</taxon>
    </lineage>
</organism>
<name>A0ACC2K4Z4_PERAE</name>
<protein>
    <submittedName>
        <fullName evidence="1">Uncharacterized protein</fullName>
    </submittedName>
</protein>
<gene>
    <name evidence="1" type="ORF">MRB53_035565</name>
</gene>
<keyword evidence="2" id="KW-1185">Reference proteome</keyword>
<dbReference type="Proteomes" id="UP001234297">
    <property type="component" value="Chromosome 12"/>
</dbReference>
<evidence type="ECO:0000313" key="1">
    <source>
        <dbReference type="EMBL" id="KAJ8616193.1"/>
    </source>
</evidence>
<evidence type="ECO:0000313" key="2">
    <source>
        <dbReference type="Proteomes" id="UP001234297"/>
    </source>
</evidence>